<dbReference type="RefSeq" id="WP_181610195.1">
    <property type="nucleotide sequence ID" value="NZ_BAABAM010000002.1"/>
</dbReference>
<name>A0A7W0CI39_9ACTN</name>
<dbReference type="AlphaFoldDB" id="A0A7W0CI39"/>
<keyword evidence="3" id="KW-1185">Reference proteome</keyword>
<reference evidence="2 3" key="1">
    <citation type="submission" date="2020-07" db="EMBL/GenBank/DDBJ databases">
        <title>Genomic Encyclopedia of Type Strains, Phase IV (KMG-IV): sequencing the most valuable type-strain genomes for metagenomic binning, comparative biology and taxonomic classification.</title>
        <authorList>
            <person name="Goeker M."/>
        </authorList>
    </citation>
    <scope>NUCLEOTIDE SEQUENCE [LARGE SCALE GENOMIC DNA]</scope>
    <source>
        <strain evidence="2 3">DSM 45533</strain>
    </source>
</reference>
<dbReference type="EMBL" id="JACDUR010000003">
    <property type="protein sequence ID" value="MBA2891392.1"/>
    <property type="molecule type" value="Genomic_DNA"/>
</dbReference>
<proteinExistence type="predicted"/>
<evidence type="ECO:0000313" key="2">
    <source>
        <dbReference type="EMBL" id="MBA2891392.1"/>
    </source>
</evidence>
<evidence type="ECO:0000313" key="3">
    <source>
        <dbReference type="Proteomes" id="UP000530928"/>
    </source>
</evidence>
<feature type="chain" id="PRO_5030594781" description="DNRLRE domain-containing protein" evidence="1">
    <location>
        <begin position="25"/>
        <end position="330"/>
    </location>
</feature>
<evidence type="ECO:0000256" key="1">
    <source>
        <dbReference type="SAM" id="SignalP"/>
    </source>
</evidence>
<dbReference type="PROSITE" id="PS51257">
    <property type="entry name" value="PROKAR_LIPOPROTEIN"/>
    <property type="match status" value="1"/>
</dbReference>
<sequence length="330" mass="36549">MRNLIIVGTLLAFAVTAFSCVAFADERRAHSTSRDLTIDLTATGASEYNIDHAGRGLRLPEIQHERAAAAGQTEGFYVTGIIRADMRVSQVKPYLDARTSTGSRVMLELRGRLTGGKWTEWRESSADGQAIVLPHPAESVQARITLLRDEGAASPEVKSLRLVLVADQSAAERRQGRKPFSSRVFATRIGLVGGTTANGHTIQPSDRFVALPSRRALNIAIDDRAYEVRVCHKKRCTVAPVWDVGPWNIRDDYWNVRSVRQMWKDLPRGRPQAESAYLQGHNQGLDDRSRKVLNPAGIDLADGIFWKDLGMTTNGWVKVTYLWTGADSQA</sequence>
<protein>
    <recommendedName>
        <fullName evidence="4">DNRLRE domain-containing protein</fullName>
    </recommendedName>
</protein>
<feature type="signal peptide" evidence="1">
    <location>
        <begin position="1"/>
        <end position="24"/>
    </location>
</feature>
<dbReference type="Proteomes" id="UP000530928">
    <property type="component" value="Unassembled WGS sequence"/>
</dbReference>
<keyword evidence="1" id="KW-0732">Signal</keyword>
<comment type="caution">
    <text evidence="2">The sequence shown here is derived from an EMBL/GenBank/DDBJ whole genome shotgun (WGS) entry which is preliminary data.</text>
</comment>
<organism evidence="2 3">
    <name type="scientific">Nonomuraea soli</name>
    <dbReference type="NCBI Taxonomy" id="1032476"/>
    <lineage>
        <taxon>Bacteria</taxon>
        <taxon>Bacillati</taxon>
        <taxon>Actinomycetota</taxon>
        <taxon>Actinomycetes</taxon>
        <taxon>Streptosporangiales</taxon>
        <taxon>Streptosporangiaceae</taxon>
        <taxon>Nonomuraea</taxon>
    </lineage>
</organism>
<gene>
    <name evidence="2" type="ORF">HNR30_002733</name>
</gene>
<evidence type="ECO:0008006" key="4">
    <source>
        <dbReference type="Google" id="ProtNLM"/>
    </source>
</evidence>
<accession>A0A7W0CI39</accession>